<name>A0A8J3WSR0_9ACTN</name>
<dbReference type="Pfam" id="PF14258">
    <property type="entry name" value="DUF4350"/>
    <property type="match status" value="1"/>
</dbReference>
<gene>
    <name evidence="4" type="ORF">Pta02_29320</name>
</gene>
<evidence type="ECO:0000256" key="1">
    <source>
        <dbReference type="SAM" id="MobiDB-lite"/>
    </source>
</evidence>
<reference evidence="4" key="1">
    <citation type="submission" date="2021-01" db="EMBL/GenBank/DDBJ databases">
        <title>Whole genome shotgun sequence of Planobispora takensis NBRC 109077.</title>
        <authorList>
            <person name="Komaki H."/>
            <person name="Tamura T."/>
        </authorList>
    </citation>
    <scope>NUCLEOTIDE SEQUENCE</scope>
    <source>
        <strain evidence="4">NBRC 109077</strain>
    </source>
</reference>
<proteinExistence type="predicted"/>
<feature type="transmembrane region" description="Helical" evidence="2">
    <location>
        <begin position="61"/>
        <end position="80"/>
    </location>
</feature>
<evidence type="ECO:0000256" key="2">
    <source>
        <dbReference type="SAM" id="Phobius"/>
    </source>
</evidence>
<dbReference type="AlphaFoldDB" id="A0A8J3WSR0"/>
<evidence type="ECO:0000313" key="5">
    <source>
        <dbReference type="Proteomes" id="UP000634476"/>
    </source>
</evidence>
<dbReference type="RefSeq" id="WP_239130538.1">
    <property type="nucleotide sequence ID" value="NZ_BOOK01000020.1"/>
</dbReference>
<evidence type="ECO:0000313" key="4">
    <source>
        <dbReference type="EMBL" id="GII00924.1"/>
    </source>
</evidence>
<feature type="domain" description="DUF4350" evidence="3">
    <location>
        <begin position="92"/>
        <end position="255"/>
    </location>
</feature>
<protein>
    <submittedName>
        <fullName evidence="4">Membrane protein</fullName>
    </submittedName>
</protein>
<feature type="compositionally biased region" description="Low complexity" evidence="1">
    <location>
        <begin position="14"/>
        <end position="39"/>
    </location>
</feature>
<accession>A0A8J3WSR0</accession>
<keyword evidence="2" id="KW-1133">Transmembrane helix</keyword>
<keyword evidence="2" id="KW-0472">Membrane</keyword>
<comment type="caution">
    <text evidence="4">The sequence shown here is derived from an EMBL/GenBank/DDBJ whole genome shotgun (WGS) entry which is preliminary data.</text>
</comment>
<sequence>MSLDPPAPQPAPGPAAGTLASPPASGAPGAPPGASAADAGPPPAGTPVSPRVRDSWRRTRGVFGVLAIMVVLAAVTVLIASPRPGGRLDSEATTPVGAHALAQLLRDQGVEVRPAGTVEKARELATPDSLLLVGRTEFLADSTLMAELAEVPGDRLLIEPVTQALQALAPGVSAGALTDVESREPGCDLPAALRAGTAMTGGVSYNGPAGSRSCYGGSVIAFHAAGRQITVVGSGDFMTNERLAGDGNAALAMNLAGARPAVVWLVPGLPQTSGARREGEATLTDLIPPGVNWAFLQLFIAVALVAVWRARRLGPVVAERLPVVVRAAETVEGRGRLYRSRRARDRAAAALRAATLDRIIPRLGLTGDATPAGVVAAVAMRTPLDSHQAGALLYGAAPDDDAGLVALARHLDILERQVRDS</sequence>
<feature type="compositionally biased region" description="Pro residues" evidence="1">
    <location>
        <begin position="1"/>
        <end position="13"/>
    </location>
</feature>
<dbReference type="EMBL" id="BOOK01000020">
    <property type="protein sequence ID" value="GII00924.1"/>
    <property type="molecule type" value="Genomic_DNA"/>
</dbReference>
<feature type="region of interest" description="Disordered" evidence="1">
    <location>
        <begin position="1"/>
        <end position="53"/>
    </location>
</feature>
<dbReference type="Proteomes" id="UP000634476">
    <property type="component" value="Unassembled WGS sequence"/>
</dbReference>
<keyword evidence="5" id="KW-1185">Reference proteome</keyword>
<evidence type="ECO:0000259" key="3">
    <source>
        <dbReference type="Pfam" id="PF14258"/>
    </source>
</evidence>
<dbReference type="InterPro" id="IPR025646">
    <property type="entry name" value="DUF4350"/>
</dbReference>
<organism evidence="4 5">
    <name type="scientific">Planobispora takensis</name>
    <dbReference type="NCBI Taxonomy" id="1367882"/>
    <lineage>
        <taxon>Bacteria</taxon>
        <taxon>Bacillati</taxon>
        <taxon>Actinomycetota</taxon>
        <taxon>Actinomycetes</taxon>
        <taxon>Streptosporangiales</taxon>
        <taxon>Streptosporangiaceae</taxon>
        <taxon>Planobispora</taxon>
    </lineage>
</organism>
<keyword evidence="2" id="KW-0812">Transmembrane</keyword>